<dbReference type="InterPro" id="IPR002942">
    <property type="entry name" value="S4_RNA-bd"/>
</dbReference>
<keyword evidence="4" id="KW-1185">Reference proteome</keyword>
<dbReference type="InterPro" id="IPR036986">
    <property type="entry name" value="S4_RNA-bd_sf"/>
</dbReference>
<dbReference type="PANTHER" id="PTHR13633">
    <property type="entry name" value="MITOCHONDRIAL TRANSCRIPTION RESCUE FACTOR 1"/>
    <property type="match status" value="1"/>
</dbReference>
<dbReference type="OrthoDB" id="9812787at2"/>
<gene>
    <name evidence="3" type="ORF">D3Z33_08560</name>
</gene>
<sequence length="263" mass="30715">MINDKKKYLEHIDDKDEIINLRKLLDSIEIVMRDKNIISTDFLNPYQRKLSYSILNRFMDISYHEEGGYDNAERKMIILYPEYLRYTKFNDIISVLEITSNYDFSKISHKNILGSFMSLGIKREKIGDIIISDEYAQIIISPELKDYIILNLEKIGTQSVTIKEICKQDIIEYEKKHKKIYTTVSSLRLDVIVSSIFNLSRKDSSNMIKAGKVKVDFKPIDNISYNLNGGELISVRKKGRAKFEDILGESKKGKLRLLIYKYI</sequence>
<dbReference type="InterPro" id="IPR040591">
    <property type="entry name" value="RqcP2_RBD"/>
</dbReference>
<organism evidence="3 4">
    <name type="scientific">Senegalia massiliensis</name>
    <dbReference type="NCBI Taxonomy" id="1720316"/>
    <lineage>
        <taxon>Bacteria</taxon>
        <taxon>Bacillati</taxon>
        <taxon>Bacillota</taxon>
        <taxon>Clostridia</taxon>
        <taxon>Eubacteriales</taxon>
        <taxon>Clostridiaceae</taxon>
        <taxon>Senegalia</taxon>
    </lineage>
</organism>
<evidence type="ECO:0000256" key="1">
    <source>
        <dbReference type="PROSITE-ProRule" id="PRU00182"/>
    </source>
</evidence>
<comment type="caution">
    <text evidence="3">The sequence shown here is derived from an EMBL/GenBank/DDBJ whole genome shotgun (WGS) entry which is preliminary data.</text>
</comment>
<dbReference type="Pfam" id="PF17774">
    <property type="entry name" value="YlmH_RBD"/>
    <property type="match status" value="1"/>
</dbReference>
<dbReference type="InterPro" id="IPR012677">
    <property type="entry name" value="Nucleotide-bd_a/b_plait_sf"/>
</dbReference>
<evidence type="ECO:0000313" key="3">
    <source>
        <dbReference type="EMBL" id="NBI06903.1"/>
    </source>
</evidence>
<feature type="domain" description="RNA-binding S4" evidence="2">
    <location>
        <begin position="187"/>
        <end position="247"/>
    </location>
</feature>
<dbReference type="GO" id="GO:0003723">
    <property type="term" value="F:RNA binding"/>
    <property type="evidence" value="ECO:0007669"/>
    <property type="project" value="UniProtKB-KW"/>
</dbReference>
<name>A0A845R2W7_9CLOT</name>
<dbReference type="Gene3D" id="3.30.70.330">
    <property type="match status" value="1"/>
</dbReference>
<dbReference type="SUPFAM" id="SSF55174">
    <property type="entry name" value="Alpha-L RNA-binding motif"/>
    <property type="match status" value="1"/>
</dbReference>
<dbReference type="RefSeq" id="WP_160197380.1">
    <property type="nucleotide sequence ID" value="NZ_QXXA01000009.1"/>
</dbReference>
<evidence type="ECO:0000259" key="2">
    <source>
        <dbReference type="SMART" id="SM00363"/>
    </source>
</evidence>
<dbReference type="Pfam" id="PF01479">
    <property type="entry name" value="S4"/>
    <property type="match status" value="1"/>
</dbReference>
<keyword evidence="1" id="KW-0694">RNA-binding</keyword>
<protein>
    <submittedName>
        <fullName evidence="3">RNA-binding protein</fullName>
    </submittedName>
</protein>
<dbReference type="Gene3D" id="3.10.290.10">
    <property type="entry name" value="RNA-binding S4 domain"/>
    <property type="match status" value="1"/>
</dbReference>
<evidence type="ECO:0000313" key="4">
    <source>
        <dbReference type="Proteomes" id="UP000467132"/>
    </source>
</evidence>
<dbReference type="Gene3D" id="3.30.1370.160">
    <property type="match status" value="1"/>
</dbReference>
<dbReference type="SMART" id="SM00363">
    <property type="entry name" value="S4"/>
    <property type="match status" value="1"/>
</dbReference>
<reference evidence="3 4" key="1">
    <citation type="submission" date="2018-08" db="EMBL/GenBank/DDBJ databases">
        <title>Murine metabolic-syndrome-specific gut microbial biobank.</title>
        <authorList>
            <person name="Liu C."/>
        </authorList>
    </citation>
    <scope>NUCLEOTIDE SEQUENCE [LARGE SCALE GENOMIC DNA]</scope>
    <source>
        <strain evidence="3 4">583</strain>
    </source>
</reference>
<accession>A0A845R2W7</accession>
<dbReference type="PROSITE" id="PS50889">
    <property type="entry name" value="S4"/>
    <property type="match status" value="1"/>
</dbReference>
<dbReference type="EMBL" id="QXXA01000009">
    <property type="protein sequence ID" value="NBI06903.1"/>
    <property type="molecule type" value="Genomic_DNA"/>
</dbReference>
<dbReference type="AlphaFoldDB" id="A0A845R2W7"/>
<dbReference type="Proteomes" id="UP000467132">
    <property type="component" value="Unassembled WGS sequence"/>
</dbReference>
<dbReference type="CDD" id="cd00165">
    <property type="entry name" value="S4"/>
    <property type="match status" value="1"/>
</dbReference>
<dbReference type="PANTHER" id="PTHR13633:SF3">
    <property type="entry name" value="MITOCHONDRIAL TRANSCRIPTION RESCUE FACTOR 1"/>
    <property type="match status" value="1"/>
</dbReference>
<proteinExistence type="predicted"/>